<reference evidence="1 2" key="1">
    <citation type="submission" date="2023-03" db="EMBL/GenBank/DDBJ databases">
        <authorList>
            <person name="Pearce D."/>
        </authorList>
    </citation>
    <scope>NUCLEOTIDE SEQUENCE [LARGE SCALE GENOMIC DNA]</scope>
    <source>
        <strain evidence="1">Msz</strain>
    </source>
</reference>
<evidence type="ECO:0000313" key="2">
    <source>
        <dbReference type="Proteomes" id="UP001162030"/>
    </source>
</evidence>
<protein>
    <recommendedName>
        <fullName evidence="3">Transposase</fullName>
    </recommendedName>
</protein>
<gene>
    <name evidence="1" type="ORF">MSZNOR_1279</name>
</gene>
<organism evidence="1 2">
    <name type="scientific">Methylocaldum szegediense</name>
    <dbReference type="NCBI Taxonomy" id="73780"/>
    <lineage>
        <taxon>Bacteria</taxon>
        <taxon>Pseudomonadati</taxon>
        <taxon>Pseudomonadota</taxon>
        <taxon>Gammaproteobacteria</taxon>
        <taxon>Methylococcales</taxon>
        <taxon>Methylococcaceae</taxon>
        <taxon>Methylocaldum</taxon>
    </lineage>
</organism>
<keyword evidence="2" id="KW-1185">Reference proteome</keyword>
<accession>A0ABN8WZW3</accession>
<name>A0ABN8WZW3_9GAMM</name>
<proteinExistence type="predicted"/>
<dbReference type="EMBL" id="OX458333">
    <property type="protein sequence ID" value="CAI8784220.1"/>
    <property type="molecule type" value="Genomic_DNA"/>
</dbReference>
<sequence length="60" mass="7274">MCESIRLKRRRGESETREHFLKAMRHLKQRCGICLIDRHAINLAKEKEDLKKNWSKRLVL</sequence>
<dbReference type="Proteomes" id="UP001162030">
    <property type="component" value="Chromosome"/>
</dbReference>
<evidence type="ECO:0000313" key="1">
    <source>
        <dbReference type="EMBL" id="CAI8784220.1"/>
    </source>
</evidence>
<evidence type="ECO:0008006" key="3">
    <source>
        <dbReference type="Google" id="ProtNLM"/>
    </source>
</evidence>